<feature type="compositionally biased region" description="Polar residues" evidence="1">
    <location>
        <begin position="343"/>
        <end position="359"/>
    </location>
</feature>
<gene>
    <name evidence="3" type="ORF">DNTS_011113</name>
</gene>
<comment type="caution">
    <text evidence="3">The sequence shown here is derived from an EMBL/GenBank/DDBJ whole genome shotgun (WGS) entry which is preliminary data.</text>
</comment>
<evidence type="ECO:0000313" key="3">
    <source>
        <dbReference type="EMBL" id="TRY54347.1"/>
    </source>
</evidence>
<dbReference type="AlphaFoldDB" id="A0A553MMC9"/>
<dbReference type="GO" id="GO:0007288">
    <property type="term" value="P:sperm axoneme assembly"/>
    <property type="evidence" value="ECO:0007669"/>
    <property type="project" value="TreeGrafter"/>
</dbReference>
<name>A0A553MMC9_9TELE</name>
<dbReference type="GO" id="GO:0005737">
    <property type="term" value="C:cytoplasm"/>
    <property type="evidence" value="ECO:0007669"/>
    <property type="project" value="TreeGrafter"/>
</dbReference>
<dbReference type="EMBL" id="SRMA01027350">
    <property type="protein sequence ID" value="TRY54347.1"/>
    <property type="molecule type" value="Genomic_DNA"/>
</dbReference>
<reference evidence="3 4" key="1">
    <citation type="journal article" date="2019" name="Sci. Data">
        <title>Hybrid genome assembly and annotation of Danionella translucida.</title>
        <authorList>
            <person name="Kadobianskyi M."/>
            <person name="Schulze L."/>
            <person name="Schuelke M."/>
            <person name="Judkewitz B."/>
        </authorList>
    </citation>
    <scope>NUCLEOTIDE SEQUENCE [LARGE SCALE GENOMIC DNA]</scope>
    <source>
        <strain evidence="3 4">Bolton</strain>
    </source>
</reference>
<dbReference type="STRING" id="623744.A0A553MMC9"/>
<protein>
    <recommendedName>
        <fullName evidence="2">CFAP65 tenth Ig-like domain-containing protein</fullName>
    </recommendedName>
</protein>
<dbReference type="PANTHER" id="PTHR46127:SF1">
    <property type="entry name" value="CILIA- AND FLAGELLA-ASSOCIATED PROTEIN 65"/>
    <property type="match status" value="1"/>
</dbReference>
<dbReference type="Pfam" id="PF24291">
    <property type="entry name" value="Ig_CFAP65"/>
    <property type="match status" value="1"/>
</dbReference>
<evidence type="ECO:0000313" key="4">
    <source>
        <dbReference type="Proteomes" id="UP000316079"/>
    </source>
</evidence>
<dbReference type="Proteomes" id="UP000316079">
    <property type="component" value="Unassembled WGS sequence"/>
</dbReference>
<feature type="region of interest" description="Disordered" evidence="1">
    <location>
        <begin position="339"/>
        <end position="368"/>
    </location>
</feature>
<feature type="domain" description="CFAP65 tenth Ig-like" evidence="2">
    <location>
        <begin position="3"/>
        <end position="92"/>
    </location>
</feature>
<sequence>MRVFELYNAGTLPLRFHIDTTPLEKLKEENFHHPVLQCLNPAGDLEPGHTAMLEWIFSPLEAKTYTVDVPIHVLEGDSMFITFEGQGFDEREPEPLHVHNGILNVPCVQRIPVPGQVVFLSEERLHFGDVPVCSRCTRILFMTNVSSTDEVLYNWQVTRTECSQAVNIYPESGHLAPGQSVLCIVTLQTSGTLAFYQQDLLCQITLEKYLTHYLRDLKEWEKETGKWEHEFTITEKDLLDARPGVRNPICSRMTSKTKNRMNHFRKMPCLNRKLTQENISVDSQPLAKNDRARQQSDLVRRRPEPPHPTLLHLGITARSHGLLEYQAHFPSEFNSHYIIRSRQPGNPQPATGESGQPSPEDQLLTPGPERDITTFVLTSLIQGLLDEPEFQQYLLDSEAEQVPYFTQLRLAPDLAEQNLPHISAVSQQSAEMLPGSCARTECEQESPVEPPEKVKIKVQESIRRFDNLTF</sequence>
<dbReference type="InterPro" id="IPR052614">
    <property type="entry name" value="CFAP65"/>
</dbReference>
<accession>A0A553MMC9</accession>
<dbReference type="InterPro" id="IPR013783">
    <property type="entry name" value="Ig-like_fold"/>
</dbReference>
<keyword evidence="4" id="KW-1185">Reference proteome</keyword>
<evidence type="ECO:0000259" key="2">
    <source>
        <dbReference type="Pfam" id="PF24291"/>
    </source>
</evidence>
<dbReference type="PANTHER" id="PTHR46127">
    <property type="entry name" value="CILIA- AND FLAGELLA-ASSOCIATED PROTEIN 65"/>
    <property type="match status" value="1"/>
</dbReference>
<evidence type="ECO:0000256" key="1">
    <source>
        <dbReference type="SAM" id="MobiDB-lite"/>
    </source>
</evidence>
<dbReference type="Gene3D" id="2.60.40.10">
    <property type="entry name" value="Immunoglobulins"/>
    <property type="match status" value="2"/>
</dbReference>
<feature type="region of interest" description="Disordered" evidence="1">
    <location>
        <begin position="278"/>
        <end position="310"/>
    </location>
</feature>
<dbReference type="OrthoDB" id="415597at2759"/>
<organism evidence="3 4">
    <name type="scientific">Danionella cerebrum</name>
    <dbReference type="NCBI Taxonomy" id="2873325"/>
    <lineage>
        <taxon>Eukaryota</taxon>
        <taxon>Metazoa</taxon>
        <taxon>Chordata</taxon>
        <taxon>Craniata</taxon>
        <taxon>Vertebrata</taxon>
        <taxon>Euteleostomi</taxon>
        <taxon>Actinopterygii</taxon>
        <taxon>Neopterygii</taxon>
        <taxon>Teleostei</taxon>
        <taxon>Ostariophysi</taxon>
        <taxon>Cypriniformes</taxon>
        <taxon>Danionidae</taxon>
        <taxon>Danioninae</taxon>
        <taxon>Danionella</taxon>
    </lineage>
</organism>
<feature type="compositionally biased region" description="Basic and acidic residues" evidence="1">
    <location>
        <begin position="288"/>
        <end position="305"/>
    </location>
</feature>
<dbReference type="GO" id="GO:0036126">
    <property type="term" value="C:sperm flagellum"/>
    <property type="evidence" value="ECO:0007669"/>
    <property type="project" value="TreeGrafter"/>
</dbReference>
<proteinExistence type="predicted"/>
<dbReference type="InterPro" id="IPR056305">
    <property type="entry name" value="Ig_CFAP65_10th"/>
</dbReference>